<protein>
    <recommendedName>
        <fullName evidence="3">DUF4402 domain-containing protein</fullName>
    </recommendedName>
</protein>
<comment type="caution">
    <text evidence="1">The sequence shown here is derived from an EMBL/GenBank/DDBJ whole genome shotgun (WGS) entry which is preliminary data.</text>
</comment>
<reference evidence="1 2" key="1">
    <citation type="journal article" date="2020" name="Nature">
        <title>Bacterial chemolithoautotrophy via manganese oxidation.</title>
        <authorList>
            <person name="Yu H."/>
            <person name="Leadbetter J.R."/>
        </authorList>
    </citation>
    <scope>NUCLEOTIDE SEQUENCE [LARGE SCALE GENOMIC DNA]</scope>
    <source>
        <strain evidence="1 2">RBP-1</strain>
    </source>
</reference>
<dbReference type="RefSeq" id="WP_168108904.1">
    <property type="nucleotide sequence ID" value="NZ_VTOX01000007.1"/>
</dbReference>
<proteinExistence type="predicted"/>
<dbReference type="Proteomes" id="UP000521868">
    <property type="component" value="Unassembled WGS sequence"/>
</dbReference>
<evidence type="ECO:0000313" key="1">
    <source>
        <dbReference type="EMBL" id="NKE67776.1"/>
    </source>
</evidence>
<accession>A0A7X6I7Y5</accession>
<dbReference type="AlphaFoldDB" id="A0A7X6I7Y5"/>
<keyword evidence="2" id="KW-1185">Reference proteome</keyword>
<evidence type="ECO:0008006" key="3">
    <source>
        <dbReference type="Google" id="ProtNLM"/>
    </source>
</evidence>
<sequence length="179" mass="19104">MRFFWQRNQDEKNEARHSAFGASSFNSSSFSASSMALLMVAPVAPAVATEQARMTVSATVLKHASLRVLAQPAAVVVTPQDVARGYVDVSAPAQVAIKSNSPRGYMLEFASEGDFMRQILVKGLSSQLQLSPTGGAVMQPASATGVTRTTLELGFRFMLAEGARPGTYAWPVHLSVTPI</sequence>
<name>A0A7X6I7Y5_9BURK</name>
<dbReference type="EMBL" id="VTOX01000007">
    <property type="protein sequence ID" value="NKE67776.1"/>
    <property type="molecule type" value="Genomic_DNA"/>
</dbReference>
<evidence type="ECO:0000313" key="2">
    <source>
        <dbReference type="Proteomes" id="UP000521868"/>
    </source>
</evidence>
<gene>
    <name evidence="1" type="ORF">RAMLITH_18295</name>
</gene>
<organism evidence="1 2">
    <name type="scientific">Ramlibacter lithotrophicus</name>
    <dbReference type="NCBI Taxonomy" id="2606681"/>
    <lineage>
        <taxon>Bacteria</taxon>
        <taxon>Pseudomonadati</taxon>
        <taxon>Pseudomonadota</taxon>
        <taxon>Betaproteobacteria</taxon>
        <taxon>Burkholderiales</taxon>
        <taxon>Comamonadaceae</taxon>
        <taxon>Ramlibacter</taxon>
    </lineage>
</organism>